<sequence length="318" mass="35550">MERLLSIAFVTSNKLPIPPTLGPDDRLLYQYLTQHKTKPTVSMVSWMDTSVDWSKFDAITLQSCFNYHLNALEFIAWVQHCLIQVKSKQTSVINNPEVILWNISKHYLLELREANFLIPETRILSHSSSTPLSSTLHEDSISWPTIVVKPTISASAHNTFCLSHTEAVMYDSKVSTILTSGVDLLIQAFEPSIRNGEWSLIYVEGNYSHAVLKVPAETASEFRCQKEFGGTVIDDVDPPRVALEVAQRLVDWLQGKFGMHGGVDYMRVDGVVNEQGNFVLMEVECIEPELFYGCRGGARAVAKVAERILTRANSASAS</sequence>
<evidence type="ECO:0000313" key="1">
    <source>
        <dbReference type="EMBL" id="CZR68603.1"/>
    </source>
</evidence>
<dbReference type="PANTHER" id="PTHR39217:SF1">
    <property type="entry name" value="GLUTATHIONE SYNTHETASE"/>
    <property type="match status" value="1"/>
</dbReference>
<dbReference type="EMBL" id="FJOG01000057">
    <property type="protein sequence ID" value="CZR68603.1"/>
    <property type="molecule type" value="Genomic_DNA"/>
</dbReference>
<gene>
    <name evidence="1" type="ORF">PAC_18502</name>
</gene>
<accession>A0A1L7XUB5</accession>
<dbReference type="Proteomes" id="UP000184330">
    <property type="component" value="Unassembled WGS sequence"/>
</dbReference>
<evidence type="ECO:0008006" key="3">
    <source>
        <dbReference type="Google" id="ProtNLM"/>
    </source>
</evidence>
<dbReference type="STRING" id="576137.A0A1L7XUB5"/>
<evidence type="ECO:0000313" key="2">
    <source>
        <dbReference type="Proteomes" id="UP000184330"/>
    </source>
</evidence>
<dbReference type="SUPFAM" id="SSF56059">
    <property type="entry name" value="Glutathione synthetase ATP-binding domain-like"/>
    <property type="match status" value="1"/>
</dbReference>
<protein>
    <recommendedName>
        <fullName evidence="3">ATP-grasp domain-containing protein</fullName>
    </recommendedName>
</protein>
<organism evidence="1 2">
    <name type="scientific">Phialocephala subalpina</name>
    <dbReference type="NCBI Taxonomy" id="576137"/>
    <lineage>
        <taxon>Eukaryota</taxon>
        <taxon>Fungi</taxon>
        <taxon>Dikarya</taxon>
        <taxon>Ascomycota</taxon>
        <taxon>Pezizomycotina</taxon>
        <taxon>Leotiomycetes</taxon>
        <taxon>Helotiales</taxon>
        <taxon>Mollisiaceae</taxon>
        <taxon>Phialocephala</taxon>
        <taxon>Phialocephala fortinii species complex</taxon>
    </lineage>
</organism>
<reference evidence="1 2" key="1">
    <citation type="submission" date="2016-03" db="EMBL/GenBank/DDBJ databases">
        <authorList>
            <person name="Ploux O."/>
        </authorList>
    </citation>
    <scope>NUCLEOTIDE SEQUENCE [LARGE SCALE GENOMIC DNA]</scope>
    <source>
        <strain evidence="1 2">UAMH 11012</strain>
    </source>
</reference>
<proteinExistence type="predicted"/>
<name>A0A1L7XUB5_9HELO</name>
<dbReference type="PANTHER" id="PTHR39217">
    <property type="match status" value="1"/>
</dbReference>
<dbReference type="InterPro" id="IPR053191">
    <property type="entry name" value="DcsG_Biosynth_Enzyme"/>
</dbReference>
<dbReference type="OrthoDB" id="406765at2759"/>
<dbReference type="AlphaFoldDB" id="A0A1L7XUB5"/>
<keyword evidence="2" id="KW-1185">Reference proteome</keyword>